<dbReference type="GO" id="GO:0016758">
    <property type="term" value="F:hexosyltransferase activity"/>
    <property type="evidence" value="ECO:0007669"/>
    <property type="project" value="InterPro"/>
</dbReference>
<reference evidence="2 3" key="1">
    <citation type="submission" date="2018-08" db="EMBL/GenBank/DDBJ databases">
        <authorList>
            <person name="Lee Y."/>
            <person name="Kakembo D."/>
        </authorList>
    </citation>
    <scope>NUCLEOTIDE SEQUENCE [LARGE SCALE GENOMIC DNA]</scope>
    <source>
        <strain evidence="2 3">JBCS1880</strain>
    </source>
</reference>
<proteinExistence type="predicted"/>
<dbReference type="Gene3D" id="3.40.50.2000">
    <property type="entry name" value="Glycogen Phosphorylase B"/>
    <property type="match status" value="2"/>
</dbReference>
<evidence type="ECO:0000259" key="1">
    <source>
        <dbReference type="Pfam" id="PF04101"/>
    </source>
</evidence>
<accession>A0AAI8KAX4</accession>
<dbReference type="Pfam" id="PF04101">
    <property type="entry name" value="Glyco_tran_28_C"/>
    <property type="match status" value="1"/>
</dbReference>
<dbReference type="SUPFAM" id="SSF53756">
    <property type="entry name" value="UDP-Glycosyltransferase/glycogen phosphorylase"/>
    <property type="match status" value="1"/>
</dbReference>
<dbReference type="InterPro" id="IPR002213">
    <property type="entry name" value="UDP_glucos_trans"/>
</dbReference>
<gene>
    <name evidence="2" type="ORF">DZC75_09510</name>
</gene>
<evidence type="ECO:0000313" key="2">
    <source>
        <dbReference type="EMBL" id="AXO88221.1"/>
    </source>
</evidence>
<dbReference type="AlphaFoldDB" id="A0AAI8KAX4"/>
<protein>
    <submittedName>
        <fullName evidence="2">Glycosyltransferase</fullName>
    </submittedName>
</protein>
<dbReference type="CDD" id="cd03784">
    <property type="entry name" value="GT1_Gtf-like"/>
    <property type="match status" value="1"/>
</dbReference>
<dbReference type="GO" id="GO:0017000">
    <property type="term" value="P:antibiotic biosynthetic process"/>
    <property type="evidence" value="ECO:0007669"/>
    <property type="project" value="UniProtKB-ARBA"/>
</dbReference>
<dbReference type="Proteomes" id="UP000258127">
    <property type="component" value="Chromosome"/>
</dbReference>
<name>A0AAI8KAX4_9PSED</name>
<feature type="domain" description="Glycosyl transferase family 28 C-terminal" evidence="1">
    <location>
        <begin position="275"/>
        <end position="388"/>
    </location>
</feature>
<dbReference type="PANTHER" id="PTHR48050:SF13">
    <property type="entry name" value="STEROL 3-BETA-GLUCOSYLTRANSFERASE UGT80A2"/>
    <property type="match status" value="1"/>
</dbReference>
<dbReference type="RefSeq" id="WP_116888094.1">
    <property type="nucleotide sequence ID" value="NZ_CP031641.1"/>
</dbReference>
<dbReference type="PANTHER" id="PTHR48050">
    <property type="entry name" value="STEROL 3-BETA-GLUCOSYLTRANSFERASE"/>
    <property type="match status" value="1"/>
</dbReference>
<sequence>MSHFAVVAPTYPSHFSALQALGLALVERGHQVTFMQQHGVAGWLDDPGIGFVGLGPQARGEADVAQALRLAGRTGNPWHLYRLIRQMADNSTLLCEHLPDALRKHQVDALICDQMAPAGALIAEALHLPSVSVACALPVNREAGIPLPVVPFAAGTDARTLRLQAGSERVHDGLMTPLSKVLMRACRHHGLAPRGQLHAFLSPLLQLSQMPVGLDFPRQHWPAHAHALGPLRRTTREAPGTWPISAERPLVFASLGTLQGHRFDLFERIASACQHLEVQLLLAHCGGLDAQQQARLHARGATFVTDFAPQQWAVRRADVVISHGGLNTVLDAAVAGTPQLVLPIAFDQPGVAARVEHHRFGLRLPHRASRARIAQALNELLQAPAGRFRSLAEDSAALDGAQRGAQLIEQALASGRALLNEEATCASI</sequence>
<dbReference type="GO" id="GO:0008194">
    <property type="term" value="F:UDP-glycosyltransferase activity"/>
    <property type="evidence" value="ECO:0007669"/>
    <property type="project" value="InterPro"/>
</dbReference>
<dbReference type="InterPro" id="IPR050426">
    <property type="entry name" value="Glycosyltransferase_28"/>
</dbReference>
<keyword evidence="3" id="KW-1185">Reference proteome</keyword>
<evidence type="ECO:0000313" key="3">
    <source>
        <dbReference type="Proteomes" id="UP000258127"/>
    </source>
</evidence>
<dbReference type="EMBL" id="CP031641">
    <property type="protein sequence ID" value="AXO88221.1"/>
    <property type="molecule type" value="Genomic_DNA"/>
</dbReference>
<dbReference type="InterPro" id="IPR007235">
    <property type="entry name" value="Glyco_trans_28_C"/>
</dbReference>
<organism evidence="2 3">
    <name type="scientific">Pseudomonas parafulva</name>
    <dbReference type="NCBI Taxonomy" id="157782"/>
    <lineage>
        <taxon>Bacteria</taxon>
        <taxon>Pseudomonadati</taxon>
        <taxon>Pseudomonadota</taxon>
        <taxon>Gammaproteobacteria</taxon>
        <taxon>Pseudomonadales</taxon>
        <taxon>Pseudomonadaceae</taxon>
        <taxon>Pseudomonas</taxon>
    </lineage>
</organism>